<dbReference type="Gene3D" id="3.90.1200.10">
    <property type="match status" value="1"/>
</dbReference>
<name>A0ABV5VY22_9BACL</name>
<dbReference type="RefSeq" id="WP_344902072.1">
    <property type="nucleotide sequence ID" value="NZ_BAAAYO010000001.1"/>
</dbReference>
<feature type="domain" description="Aminoglycoside phosphotransferase" evidence="1">
    <location>
        <begin position="31"/>
        <end position="256"/>
    </location>
</feature>
<protein>
    <submittedName>
        <fullName evidence="2">Aminoglycoside phosphotransferase family protein</fullName>
        <ecNumber evidence="2">2.7.-.-</ecNumber>
    </submittedName>
</protein>
<dbReference type="EMBL" id="JBHMAG010000012">
    <property type="protein sequence ID" value="MFB9753198.1"/>
    <property type="molecule type" value="Genomic_DNA"/>
</dbReference>
<dbReference type="InterPro" id="IPR002575">
    <property type="entry name" value="Aminoglycoside_PTrfase"/>
</dbReference>
<dbReference type="SUPFAM" id="SSF56112">
    <property type="entry name" value="Protein kinase-like (PK-like)"/>
    <property type="match status" value="1"/>
</dbReference>
<keyword evidence="2" id="KW-0808">Transferase</keyword>
<dbReference type="EC" id="2.7.-.-" evidence="2"/>
<evidence type="ECO:0000259" key="1">
    <source>
        <dbReference type="Pfam" id="PF01636"/>
    </source>
</evidence>
<dbReference type="CDD" id="cd05155">
    <property type="entry name" value="APH_ChoK_like_1"/>
    <property type="match status" value="1"/>
</dbReference>
<comment type="caution">
    <text evidence="2">The sequence shown here is derived from an EMBL/GenBank/DDBJ whole genome shotgun (WGS) entry which is preliminary data.</text>
</comment>
<evidence type="ECO:0000313" key="3">
    <source>
        <dbReference type="Proteomes" id="UP001589619"/>
    </source>
</evidence>
<dbReference type="Gene3D" id="3.30.200.20">
    <property type="entry name" value="Phosphorylase Kinase, domain 1"/>
    <property type="match status" value="1"/>
</dbReference>
<sequence>MTIDTAGLKRLLAEQFPKWAHLSLEPFSSTGTVNAIYRLGEDMVVRLPFDEEGSEQVKKEYRWLPVLAPYLPLAVPAPLVRGSPGESYPWHWSVYRWLPGENGIGGRIDDPYQTAVLLGQFVEALHGLDASGGPPPGRHNFFRGVPLATRDAAVRQATGELSGLMNTDAILRAWERALQAPLWQGVPVWFHGDLLAGNLLFEQGRLSAVIDFGGLAVGDPACDWLFAWNLLSVADRDKLRGAFSIDDATWARSRGWALSVGVIALPYYASYNPVFAGVARRLIEEALADHREGV</sequence>
<organism evidence="2 3">
    <name type="scientific">Paenibacillus hodogayensis</name>
    <dbReference type="NCBI Taxonomy" id="279208"/>
    <lineage>
        <taxon>Bacteria</taxon>
        <taxon>Bacillati</taxon>
        <taxon>Bacillota</taxon>
        <taxon>Bacilli</taxon>
        <taxon>Bacillales</taxon>
        <taxon>Paenibacillaceae</taxon>
        <taxon>Paenibacillus</taxon>
    </lineage>
</organism>
<evidence type="ECO:0000313" key="2">
    <source>
        <dbReference type="EMBL" id="MFB9753198.1"/>
    </source>
</evidence>
<dbReference type="GO" id="GO:0016740">
    <property type="term" value="F:transferase activity"/>
    <property type="evidence" value="ECO:0007669"/>
    <property type="project" value="UniProtKB-KW"/>
</dbReference>
<dbReference type="PANTHER" id="PTHR21310:SF42">
    <property type="entry name" value="BIFUNCTIONAL AAC_APH"/>
    <property type="match status" value="1"/>
</dbReference>
<dbReference type="PANTHER" id="PTHR21310">
    <property type="entry name" value="AMINOGLYCOSIDE PHOSPHOTRANSFERASE-RELATED-RELATED"/>
    <property type="match status" value="1"/>
</dbReference>
<proteinExistence type="predicted"/>
<dbReference type="Proteomes" id="UP001589619">
    <property type="component" value="Unassembled WGS sequence"/>
</dbReference>
<dbReference type="Pfam" id="PF01636">
    <property type="entry name" value="APH"/>
    <property type="match status" value="1"/>
</dbReference>
<keyword evidence="3" id="KW-1185">Reference proteome</keyword>
<gene>
    <name evidence="2" type="ORF">ACFFNY_16650</name>
</gene>
<reference evidence="2 3" key="1">
    <citation type="submission" date="2024-09" db="EMBL/GenBank/DDBJ databases">
        <authorList>
            <person name="Sun Q."/>
            <person name="Mori K."/>
        </authorList>
    </citation>
    <scope>NUCLEOTIDE SEQUENCE [LARGE SCALE GENOMIC DNA]</scope>
    <source>
        <strain evidence="2 3">JCM 12520</strain>
    </source>
</reference>
<dbReference type="InterPro" id="IPR051678">
    <property type="entry name" value="AGP_Transferase"/>
</dbReference>
<accession>A0ABV5VY22</accession>
<dbReference type="InterPro" id="IPR011009">
    <property type="entry name" value="Kinase-like_dom_sf"/>
</dbReference>